<gene>
    <name evidence="1" type="ORF">CCHL11_07180</name>
</gene>
<evidence type="ECO:0000313" key="1">
    <source>
        <dbReference type="EMBL" id="OLN94103.1"/>
    </source>
</evidence>
<evidence type="ECO:0000313" key="2">
    <source>
        <dbReference type="Proteomes" id="UP000186583"/>
    </source>
</evidence>
<name>A0A1Q8S0L5_9PEZI</name>
<protein>
    <recommendedName>
        <fullName evidence="3">AA1-like domain-containing protein</fullName>
    </recommendedName>
</protein>
<dbReference type="OrthoDB" id="4808190at2759"/>
<proteinExistence type="predicted"/>
<dbReference type="AlphaFoldDB" id="A0A1Q8S0L5"/>
<dbReference type="Proteomes" id="UP000186583">
    <property type="component" value="Unassembled WGS sequence"/>
</dbReference>
<evidence type="ECO:0008006" key="3">
    <source>
        <dbReference type="Google" id="ProtNLM"/>
    </source>
</evidence>
<accession>A0A1Q8S0L5</accession>
<sequence length="146" mass="15657">MRFYPILSATFVAAVPMTASSKDPEVIIANVSVKTLANYTLTYEFDVVDSLAGQVVHCTGEWDDVNRISSAVPCSVPSYNASIFFPNSVSSTQYWATFIGIEGRTAEYLATVQTGTSHYTCGHSGTEGVLSVCFTEPGYEIAATSV</sequence>
<comment type="caution">
    <text evidence="1">The sequence shown here is derived from an EMBL/GenBank/DDBJ whole genome shotgun (WGS) entry which is preliminary data.</text>
</comment>
<keyword evidence="2" id="KW-1185">Reference proteome</keyword>
<reference evidence="1 2" key="1">
    <citation type="submission" date="2016-11" db="EMBL/GenBank/DDBJ databases">
        <title>Draft Genome Assembly of Colletotrichum chlorophyti a pathogen of herbaceous plants.</title>
        <authorList>
            <person name="Gan P."/>
            <person name="Narusaka M."/>
            <person name="Tsushima A."/>
            <person name="Narusaka Y."/>
            <person name="Takano Y."/>
            <person name="Shirasu K."/>
        </authorList>
    </citation>
    <scope>NUCLEOTIDE SEQUENCE [LARGE SCALE GENOMIC DNA]</scope>
    <source>
        <strain evidence="1 2">NTL11</strain>
    </source>
</reference>
<organism evidence="1 2">
    <name type="scientific">Colletotrichum chlorophyti</name>
    <dbReference type="NCBI Taxonomy" id="708187"/>
    <lineage>
        <taxon>Eukaryota</taxon>
        <taxon>Fungi</taxon>
        <taxon>Dikarya</taxon>
        <taxon>Ascomycota</taxon>
        <taxon>Pezizomycotina</taxon>
        <taxon>Sordariomycetes</taxon>
        <taxon>Hypocreomycetidae</taxon>
        <taxon>Glomerellales</taxon>
        <taxon>Glomerellaceae</taxon>
        <taxon>Colletotrichum</taxon>
    </lineage>
</organism>
<dbReference type="EMBL" id="MPGH01000046">
    <property type="protein sequence ID" value="OLN94103.1"/>
    <property type="molecule type" value="Genomic_DNA"/>
</dbReference>